<dbReference type="OrthoDB" id="5238236at2759"/>
<name>A0A517L6A5_9PEZI</name>
<dbReference type="AlphaFoldDB" id="A0A517L6A5"/>
<dbReference type="STRING" id="50376.A0A517L6A5"/>
<evidence type="ECO:0000313" key="3">
    <source>
        <dbReference type="Proteomes" id="UP000316270"/>
    </source>
</evidence>
<keyword evidence="3" id="KW-1185">Reference proteome</keyword>
<reference evidence="2 3" key="1">
    <citation type="submission" date="2019-07" db="EMBL/GenBank/DDBJ databases">
        <title>Finished genome of Venturia effusa.</title>
        <authorList>
            <person name="Young C.A."/>
            <person name="Cox M.P."/>
            <person name="Ganley A.R.D."/>
            <person name="David W.J."/>
        </authorList>
    </citation>
    <scope>NUCLEOTIDE SEQUENCE [LARGE SCALE GENOMIC DNA]</scope>
    <source>
        <strain evidence="3">albino</strain>
    </source>
</reference>
<dbReference type="PANTHER" id="PTHR38795">
    <property type="entry name" value="DUF6604 DOMAIN-CONTAINING PROTEIN"/>
    <property type="match status" value="1"/>
</dbReference>
<gene>
    <name evidence="2" type="ORF">FKW77_010063</name>
</gene>
<dbReference type="EMBL" id="CP042189">
    <property type="protein sequence ID" value="QDS71162.1"/>
    <property type="molecule type" value="Genomic_DNA"/>
</dbReference>
<sequence>MSALPEFLQGAYQRYKEDTSTLTSWLAFTSVNAGFAVSKPGEVSTKKSKARSHANRNATRTFTVGQLLEQARYLVSRDPLVLVVPQEIATATSRAISARAKCVDWFQRKFPGAKNATLERQNRQHKYFLDVMRMIRTTLQPYVQTSGDQGASQKWKSANRFELLEVEEVEESLSDETVFERGIDALSLQPSSATRREMALSKEEPRTDPNWMFMAFCTFQDFNAIREYLAGVWADHKAGKVDLVVASVVTELAYYMMEKMERETLYPTVNGQKLNPDKVAWRFFVYCCRLRGLDCDVDDSNFMSEDWKLLATGSMFDIAMWLCLDIQYPVNLWMKPTSPLKAFVDDAGTNNPKLDPANMGTKQTCMDDAIILARVVPDLIVISHLTMSRVYILFIQDAITKYFDAATIKKVRSTESVSLLFALRVLLDIHAELGANVDRARGRMVVISKLACQSERTYQSFLRTPYVRALGREPPEAKEHRESLRGLQVFVKNPDLEKDELLTLKNNTYRSAGVDPSNYVSMPNSPFSQNPILCGVHTLRIHLQCEEIGIGSADHWWSVMPMAHLYNAIKQLCTDPPKWPAMDRLIEAHSPEFIFFGGAPTSLEDCWKKVRLAKGLSANMSLSPQAAREQGVRKVREFRWFETNAPPLFRLMKKHLFPMSKETLDDPRFGEMLLAPVQRFFAAKAKSRRGSDETIEPLDLLELVKAELQGELGRLRIDYLALNQSSISIIRELRAEFVSQWRKLGFGGHEVGKNELDSIPHCAEDTMFLAFLSDPRATADHRVLKRAGQIIENVLRRRA</sequence>
<evidence type="ECO:0000259" key="1">
    <source>
        <dbReference type="Pfam" id="PF20253"/>
    </source>
</evidence>
<proteinExistence type="predicted"/>
<evidence type="ECO:0000313" key="2">
    <source>
        <dbReference type="EMBL" id="QDS71162.1"/>
    </source>
</evidence>
<organism evidence="2 3">
    <name type="scientific">Venturia effusa</name>
    <dbReference type="NCBI Taxonomy" id="50376"/>
    <lineage>
        <taxon>Eukaryota</taxon>
        <taxon>Fungi</taxon>
        <taxon>Dikarya</taxon>
        <taxon>Ascomycota</taxon>
        <taxon>Pezizomycotina</taxon>
        <taxon>Dothideomycetes</taxon>
        <taxon>Pleosporomycetidae</taxon>
        <taxon>Venturiales</taxon>
        <taxon>Venturiaceae</taxon>
        <taxon>Venturia</taxon>
    </lineage>
</organism>
<dbReference type="Proteomes" id="UP000316270">
    <property type="component" value="Chromosome 5"/>
</dbReference>
<dbReference type="PANTHER" id="PTHR38795:SF1">
    <property type="entry name" value="DUF6604 DOMAIN-CONTAINING PROTEIN"/>
    <property type="match status" value="1"/>
</dbReference>
<dbReference type="InterPro" id="IPR046539">
    <property type="entry name" value="DUF6604"/>
</dbReference>
<accession>A0A517L6A5</accession>
<feature type="domain" description="DUF6604" evidence="1">
    <location>
        <begin position="13"/>
        <end position="263"/>
    </location>
</feature>
<dbReference type="Pfam" id="PF20253">
    <property type="entry name" value="DUF6604"/>
    <property type="match status" value="1"/>
</dbReference>
<protein>
    <recommendedName>
        <fullName evidence="1">DUF6604 domain-containing protein</fullName>
    </recommendedName>
</protein>